<evidence type="ECO:0000313" key="1">
    <source>
        <dbReference type="EMBL" id="MDR7341133.1"/>
    </source>
</evidence>
<accession>A0ABU2AYQ1</accession>
<keyword evidence="2" id="KW-1185">Reference proteome</keyword>
<gene>
    <name evidence="1" type="ORF">J2S69_004852</name>
</gene>
<proteinExistence type="predicted"/>
<dbReference type="Proteomes" id="UP001183604">
    <property type="component" value="Unassembled WGS sequence"/>
</dbReference>
<evidence type="ECO:0000313" key="2">
    <source>
        <dbReference type="Proteomes" id="UP001183604"/>
    </source>
</evidence>
<name>A0ABU2AYQ1_9ACTN</name>
<dbReference type="EMBL" id="JAVDYD010000001">
    <property type="protein sequence ID" value="MDR7341133.1"/>
    <property type="molecule type" value="Genomic_DNA"/>
</dbReference>
<organism evidence="1 2">
    <name type="scientific">Glycomyces lechevalierae</name>
    <dbReference type="NCBI Taxonomy" id="256034"/>
    <lineage>
        <taxon>Bacteria</taxon>
        <taxon>Bacillati</taxon>
        <taxon>Actinomycetota</taxon>
        <taxon>Actinomycetes</taxon>
        <taxon>Glycomycetales</taxon>
        <taxon>Glycomycetaceae</taxon>
        <taxon>Glycomyces</taxon>
    </lineage>
</organism>
<protein>
    <recommendedName>
        <fullName evidence="3">Transposase</fullName>
    </recommendedName>
</protein>
<evidence type="ECO:0008006" key="3">
    <source>
        <dbReference type="Google" id="ProtNLM"/>
    </source>
</evidence>
<reference evidence="1 2" key="1">
    <citation type="submission" date="2023-07" db="EMBL/GenBank/DDBJ databases">
        <title>Sequencing the genomes of 1000 actinobacteria strains.</title>
        <authorList>
            <person name="Klenk H.-P."/>
        </authorList>
    </citation>
    <scope>NUCLEOTIDE SEQUENCE [LARGE SCALE GENOMIC DNA]</scope>
    <source>
        <strain evidence="1 2">DSM 44724</strain>
    </source>
</reference>
<sequence length="57" mass="6622">MLALTVETRQYLNRSRFGFRERSQTQGAKDVDEAEVNLYYVDRISVISVRPDSEKPS</sequence>
<comment type="caution">
    <text evidence="1">The sequence shown here is derived from an EMBL/GenBank/DDBJ whole genome shotgun (WGS) entry which is preliminary data.</text>
</comment>